<dbReference type="STRING" id="994479.GCA_000194155_05710"/>
<evidence type="ECO:0000313" key="5">
    <source>
        <dbReference type="EMBL" id="PKW17853.1"/>
    </source>
</evidence>
<feature type="domain" description="HTH gntR-type" evidence="4">
    <location>
        <begin position="13"/>
        <end position="81"/>
    </location>
</feature>
<dbReference type="PANTHER" id="PTHR43537">
    <property type="entry name" value="TRANSCRIPTIONAL REGULATOR, GNTR FAMILY"/>
    <property type="match status" value="1"/>
</dbReference>
<dbReference type="SUPFAM" id="SSF48008">
    <property type="entry name" value="GntR ligand-binding domain-like"/>
    <property type="match status" value="1"/>
</dbReference>
<dbReference type="PROSITE" id="PS50949">
    <property type="entry name" value="HTH_GNTR"/>
    <property type="match status" value="1"/>
</dbReference>
<dbReference type="InterPro" id="IPR036390">
    <property type="entry name" value="WH_DNA-bd_sf"/>
</dbReference>
<dbReference type="OrthoDB" id="8664638at2"/>
<dbReference type="AlphaFoldDB" id="A0A2N3Y4N8"/>
<dbReference type="Gene3D" id="1.10.10.10">
    <property type="entry name" value="Winged helix-like DNA-binding domain superfamily/Winged helix DNA-binding domain"/>
    <property type="match status" value="1"/>
</dbReference>
<dbReference type="InterPro" id="IPR008920">
    <property type="entry name" value="TF_FadR/GntR_C"/>
</dbReference>
<dbReference type="InterPro" id="IPR036388">
    <property type="entry name" value="WH-like_DNA-bd_sf"/>
</dbReference>
<gene>
    <name evidence="5" type="ORF">A8926_5876</name>
</gene>
<proteinExistence type="predicted"/>
<dbReference type="CDD" id="cd07377">
    <property type="entry name" value="WHTH_GntR"/>
    <property type="match status" value="1"/>
</dbReference>
<dbReference type="Gene3D" id="1.20.120.530">
    <property type="entry name" value="GntR ligand-binding domain-like"/>
    <property type="match status" value="1"/>
</dbReference>
<evidence type="ECO:0000256" key="1">
    <source>
        <dbReference type="ARBA" id="ARBA00023015"/>
    </source>
</evidence>
<evidence type="ECO:0000256" key="3">
    <source>
        <dbReference type="ARBA" id="ARBA00023163"/>
    </source>
</evidence>
<dbReference type="PANTHER" id="PTHR43537:SF5">
    <property type="entry name" value="UXU OPERON TRANSCRIPTIONAL REGULATOR"/>
    <property type="match status" value="1"/>
</dbReference>
<evidence type="ECO:0000259" key="4">
    <source>
        <dbReference type="PROSITE" id="PS50949"/>
    </source>
</evidence>
<dbReference type="InterPro" id="IPR011711">
    <property type="entry name" value="GntR_C"/>
</dbReference>
<keyword evidence="2" id="KW-0238">DNA-binding</keyword>
<dbReference type="PRINTS" id="PR00035">
    <property type="entry name" value="HTHGNTR"/>
</dbReference>
<dbReference type="Proteomes" id="UP000233786">
    <property type="component" value="Unassembled WGS sequence"/>
</dbReference>
<name>A0A2N3Y4N8_SACSN</name>
<dbReference type="Pfam" id="PF07729">
    <property type="entry name" value="FCD"/>
    <property type="match status" value="1"/>
</dbReference>
<keyword evidence="6" id="KW-1185">Reference proteome</keyword>
<protein>
    <submittedName>
        <fullName evidence="5">GntR family transcriptional regulator</fullName>
    </submittedName>
</protein>
<dbReference type="RefSeq" id="WP_010311869.1">
    <property type="nucleotide sequence ID" value="NZ_CP061007.1"/>
</dbReference>
<organism evidence="5 6">
    <name type="scientific">Saccharopolyspora spinosa</name>
    <dbReference type="NCBI Taxonomy" id="60894"/>
    <lineage>
        <taxon>Bacteria</taxon>
        <taxon>Bacillati</taxon>
        <taxon>Actinomycetota</taxon>
        <taxon>Actinomycetes</taxon>
        <taxon>Pseudonocardiales</taxon>
        <taxon>Pseudonocardiaceae</taxon>
        <taxon>Saccharopolyspora</taxon>
    </lineage>
</organism>
<dbReference type="EMBL" id="PJNB01000001">
    <property type="protein sequence ID" value="PKW17853.1"/>
    <property type="molecule type" value="Genomic_DNA"/>
</dbReference>
<reference evidence="5" key="1">
    <citation type="submission" date="2017-12" db="EMBL/GenBank/DDBJ databases">
        <title>Sequencing the genomes of 1000 Actinobacteria strains.</title>
        <authorList>
            <person name="Klenk H.-P."/>
        </authorList>
    </citation>
    <scope>NUCLEOTIDE SEQUENCE [LARGE SCALE GENOMIC DNA]</scope>
    <source>
        <strain evidence="5">DSM 44228</strain>
    </source>
</reference>
<dbReference type="GO" id="GO:0003677">
    <property type="term" value="F:DNA binding"/>
    <property type="evidence" value="ECO:0007669"/>
    <property type="project" value="UniProtKB-KW"/>
</dbReference>
<dbReference type="SMART" id="SM00895">
    <property type="entry name" value="FCD"/>
    <property type="match status" value="1"/>
</dbReference>
<comment type="caution">
    <text evidence="5">The sequence shown here is derived from an EMBL/GenBank/DDBJ whole genome shotgun (WGS) entry which is preliminary data.</text>
</comment>
<evidence type="ECO:0000313" key="6">
    <source>
        <dbReference type="Proteomes" id="UP000233786"/>
    </source>
</evidence>
<keyword evidence="1" id="KW-0805">Transcription regulation</keyword>
<dbReference type="GO" id="GO:0003700">
    <property type="term" value="F:DNA-binding transcription factor activity"/>
    <property type="evidence" value="ECO:0007669"/>
    <property type="project" value="InterPro"/>
</dbReference>
<dbReference type="Pfam" id="PF00392">
    <property type="entry name" value="GntR"/>
    <property type="match status" value="1"/>
</dbReference>
<dbReference type="InterPro" id="IPR000524">
    <property type="entry name" value="Tscrpt_reg_HTH_GntR"/>
</dbReference>
<dbReference type="SUPFAM" id="SSF46785">
    <property type="entry name" value="Winged helix' DNA-binding domain"/>
    <property type="match status" value="1"/>
</dbReference>
<sequence>MSVTDEQAADARVPLRDQVREELQARISDGRLRPGDRIFEQDLAAELGISRVPVREAIRMLQSEGFVDVLPRRRGVFVRGLDRQQAKELFEVREALEVYAARLAAERAEPAEVAQLADLARRAREAHEAGDVDTMSSSNASFHDKLVSLAGNELMASILEPLHGRLAWLFRMNLEPERVCTEHEQLQSAIAAGDVDQAAAVARQHVLSSQRMVLERMLP</sequence>
<keyword evidence="3" id="KW-0804">Transcription</keyword>
<evidence type="ECO:0000256" key="2">
    <source>
        <dbReference type="ARBA" id="ARBA00023125"/>
    </source>
</evidence>
<dbReference type="SMART" id="SM00345">
    <property type="entry name" value="HTH_GNTR"/>
    <property type="match status" value="1"/>
</dbReference>
<accession>A0A2N3Y4N8</accession>